<feature type="compositionally biased region" description="Basic residues" evidence="11">
    <location>
        <begin position="127"/>
        <end position="143"/>
    </location>
</feature>
<feature type="compositionally biased region" description="Gly residues" evidence="11">
    <location>
        <begin position="51"/>
        <end position="64"/>
    </location>
</feature>
<evidence type="ECO:0000256" key="9">
    <source>
        <dbReference type="ARBA" id="ARBA00049280"/>
    </source>
</evidence>
<evidence type="ECO:0000313" key="14">
    <source>
        <dbReference type="Proteomes" id="UP000789739"/>
    </source>
</evidence>
<comment type="catalytic activity">
    <reaction evidence="9">
        <text>[DNA-directed RNA polymerase] + ATP = phospho-[DNA-directed RNA polymerase] + ADP + H(+)</text>
        <dbReference type="Rhea" id="RHEA:10216"/>
        <dbReference type="Rhea" id="RHEA-COMP:11321"/>
        <dbReference type="Rhea" id="RHEA-COMP:11322"/>
        <dbReference type="ChEBI" id="CHEBI:15378"/>
        <dbReference type="ChEBI" id="CHEBI:30616"/>
        <dbReference type="ChEBI" id="CHEBI:43176"/>
        <dbReference type="ChEBI" id="CHEBI:68546"/>
        <dbReference type="ChEBI" id="CHEBI:456216"/>
        <dbReference type="EC" id="2.7.11.23"/>
    </reaction>
</comment>
<evidence type="ECO:0000256" key="3">
    <source>
        <dbReference type="ARBA" id="ARBA00022679"/>
    </source>
</evidence>
<feature type="compositionally biased region" description="Polar residues" evidence="11">
    <location>
        <begin position="391"/>
        <end position="404"/>
    </location>
</feature>
<dbReference type="GO" id="GO:0008024">
    <property type="term" value="C:cyclin/CDK positive transcription elongation factor complex"/>
    <property type="evidence" value="ECO:0007669"/>
    <property type="project" value="TreeGrafter"/>
</dbReference>
<keyword evidence="5" id="KW-0418">Kinase</keyword>
<feature type="binding site" evidence="10">
    <location>
        <position position="690"/>
    </location>
    <ligand>
        <name>ATP</name>
        <dbReference type="ChEBI" id="CHEBI:30616"/>
    </ligand>
</feature>
<evidence type="ECO:0000313" key="13">
    <source>
        <dbReference type="EMBL" id="CAG8627667.1"/>
    </source>
</evidence>
<evidence type="ECO:0000256" key="8">
    <source>
        <dbReference type="ARBA" id="ARBA00048367"/>
    </source>
</evidence>
<keyword evidence="6 10" id="KW-0067">ATP-binding</keyword>
<dbReference type="InterPro" id="IPR017441">
    <property type="entry name" value="Protein_kinase_ATP_BS"/>
</dbReference>
<dbReference type="GO" id="GO:0032968">
    <property type="term" value="P:positive regulation of transcription elongation by RNA polymerase II"/>
    <property type="evidence" value="ECO:0007669"/>
    <property type="project" value="TreeGrafter"/>
</dbReference>
<accession>A0A9N9GQN2</accession>
<dbReference type="CDD" id="cd07840">
    <property type="entry name" value="STKc_CDK9_like"/>
    <property type="match status" value="1"/>
</dbReference>
<evidence type="ECO:0000256" key="2">
    <source>
        <dbReference type="ARBA" id="ARBA00022527"/>
    </source>
</evidence>
<dbReference type="GO" id="GO:0005524">
    <property type="term" value="F:ATP binding"/>
    <property type="evidence" value="ECO:0007669"/>
    <property type="project" value="UniProtKB-UniRule"/>
</dbReference>
<reference evidence="13" key="1">
    <citation type="submission" date="2021-06" db="EMBL/GenBank/DDBJ databases">
        <authorList>
            <person name="Kallberg Y."/>
            <person name="Tangrot J."/>
            <person name="Rosling A."/>
        </authorList>
    </citation>
    <scope>NUCLEOTIDE SEQUENCE</scope>
    <source>
        <strain evidence="13">BR232B</strain>
    </source>
</reference>
<feature type="region of interest" description="Disordered" evidence="11">
    <location>
        <begin position="952"/>
        <end position="984"/>
    </location>
</feature>
<dbReference type="Proteomes" id="UP000789739">
    <property type="component" value="Unassembled WGS sequence"/>
</dbReference>
<dbReference type="Gene3D" id="3.30.200.20">
    <property type="entry name" value="Phosphorylase Kinase, domain 1"/>
    <property type="match status" value="1"/>
</dbReference>
<evidence type="ECO:0000256" key="1">
    <source>
        <dbReference type="ARBA" id="ARBA00006485"/>
    </source>
</evidence>
<dbReference type="Pfam" id="PF00069">
    <property type="entry name" value="Pkinase"/>
    <property type="match status" value="1"/>
</dbReference>
<feature type="compositionally biased region" description="Basic and acidic residues" evidence="11">
    <location>
        <begin position="957"/>
        <end position="971"/>
    </location>
</feature>
<dbReference type="PROSITE" id="PS00107">
    <property type="entry name" value="PROTEIN_KINASE_ATP"/>
    <property type="match status" value="1"/>
</dbReference>
<comment type="similarity">
    <text evidence="1">Belongs to the protein kinase superfamily. CMGC Ser/Thr protein kinase family. CDC2/CDKX subfamily.</text>
</comment>
<keyword evidence="3" id="KW-0808">Transferase</keyword>
<dbReference type="SUPFAM" id="SSF56112">
    <property type="entry name" value="Protein kinase-like (PK-like)"/>
    <property type="match status" value="1"/>
</dbReference>
<keyword evidence="4 10" id="KW-0547">Nucleotide-binding</keyword>
<comment type="catalytic activity">
    <reaction evidence="8">
        <text>L-seryl-[protein] + ATP = O-phospho-L-seryl-[protein] + ADP + H(+)</text>
        <dbReference type="Rhea" id="RHEA:17989"/>
        <dbReference type="Rhea" id="RHEA-COMP:9863"/>
        <dbReference type="Rhea" id="RHEA-COMP:11604"/>
        <dbReference type="ChEBI" id="CHEBI:15378"/>
        <dbReference type="ChEBI" id="CHEBI:29999"/>
        <dbReference type="ChEBI" id="CHEBI:30616"/>
        <dbReference type="ChEBI" id="CHEBI:83421"/>
        <dbReference type="ChEBI" id="CHEBI:456216"/>
        <dbReference type="EC" id="2.7.11.22"/>
    </reaction>
</comment>
<feature type="region of interest" description="Disordered" evidence="11">
    <location>
        <begin position="1"/>
        <end position="406"/>
    </location>
</feature>
<evidence type="ECO:0000256" key="10">
    <source>
        <dbReference type="PROSITE-ProRule" id="PRU10141"/>
    </source>
</evidence>
<dbReference type="FunFam" id="3.30.200.20:FF:000375">
    <property type="entry name" value="Cell division related protein kinase 2"/>
    <property type="match status" value="1"/>
</dbReference>
<dbReference type="PROSITE" id="PS00108">
    <property type="entry name" value="PROTEIN_KINASE_ST"/>
    <property type="match status" value="1"/>
</dbReference>
<evidence type="ECO:0000256" key="4">
    <source>
        <dbReference type="ARBA" id="ARBA00022741"/>
    </source>
</evidence>
<dbReference type="GO" id="GO:0004693">
    <property type="term" value="F:cyclin-dependent protein serine/threonine kinase activity"/>
    <property type="evidence" value="ECO:0007669"/>
    <property type="project" value="UniProtKB-EC"/>
</dbReference>
<feature type="compositionally biased region" description="Low complexity" evidence="11">
    <location>
        <begin position="149"/>
        <end position="196"/>
    </location>
</feature>
<gene>
    <name evidence="13" type="ORF">PBRASI_LOCUS9072</name>
</gene>
<dbReference type="InterPro" id="IPR050108">
    <property type="entry name" value="CDK"/>
</dbReference>
<sequence length="984" mass="109328">MNSFRPAENPYGPPSLPQSSRSDHKREESPPQRSNYHKDHNRSRGPRQWRNGGGGNGGGNGGNSGNSRMRSRNNFHDRRSREKNRDSWTNRHYSDRPRHRDSGSHRDRRDSWISRPFQQDTWFPRSYRNHNRSKSPRHNRRHTWNQDHYPQYQQSTSSQSNWSNSSSSANAVPNTSSSKASPTSHNSQQSHQNVSHRTSPRASSPQRSQYSPNTPQRFSQNHQVIPATPQHSTYDTPPHTSQHPTQLSSLQSPQTTAPNSSQIPIQQHASHMISQHSSQIPAQHSSPIPTQCPPQHAPSVPPHPQHQTSLHQPQMTSQHSSQIPSQISSQAPHMPLRSHVQPGSLVPPSAPPGQLPQSGPAGMPGAPGQHPQLPPYADQNFQEPAPFQGQLPPQISTWEQNNVGYPQPQPPGHHYAEAYYGQASYDQYASQYSGYLNAGDNINYSFGDIDRQQPAYTSQQHQPHMLQPPQQYPIPPGIAPPPPGVAQITHPMHSVLISHPQNTRPPDPSSHMGNLGPGPHSLSPQVPPQGHTVPPLAPPPTASTMALKPSQPSGVPGNATTTGPTSAPIPLGTISMAPGTAAKHPHPLGVAPPVPMLHPPGTSNTAILGSSTTSDQVISAPPPTASSVPNMTPEKPLTRRAQANPQLPAPVSLSGKPVELYEKLGQVGEGTYGKVYKARNKKTGQIVALKRIRMETEKEGFPITALREIKLLQTLRHQQIVRLLEIMVFKGDVYMVFEYMDHDLTGVLSNPQLKFEPYHVKCLMKQLLEGLAYLHENEILHRDIKGSNILLNNNGELKLADFGLARRLQKRRAADYTNRVITLWYRSPELCLGATEYGPEVDLWSAGCIMLELFTKKPVFQGTDEINQLELIYKLLGTPTRETWPSILQLPWYNLIRFKEKHESKLKSVYGDMISLGAMELVEALLSLDPSKRPSAKGALKFEYFTSEEPAACSPDELPKLQGDWHEYESKQRKKKNSTTTWDA</sequence>
<evidence type="ECO:0000256" key="11">
    <source>
        <dbReference type="SAM" id="MobiDB-lite"/>
    </source>
</evidence>
<comment type="catalytic activity">
    <reaction evidence="7">
        <text>L-threonyl-[protein] + ATP = O-phospho-L-threonyl-[protein] + ADP + H(+)</text>
        <dbReference type="Rhea" id="RHEA:46608"/>
        <dbReference type="Rhea" id="RHEA-COMP:11060"/>
        <dbReference type="Rhea" id="RHEA-COMP:11605"/>
        <dbReference type="ChEBI" id="CHEBI:15378"/>
        <dbReference type="ChEBI" id="CHEBI:30013"/>
        <dbReference type="ChEBI" id="CHEBI:30616"/>
        <dbReference type="ChEBI" id="CHEBI:61977"/>
        <dbReference type="ChEBI" id="CHEBI:456216"/>
        <dbReference type="EC" id="2.7.11.22"/>
    </reaction>
</comment>
<dbReference type="AlphaFoldDB" id="A0A9N9GQN2"/>
<feature type="domain" description="Protein kinase" evidence="12">
    <location>
        <begin position="661"/>
        <end position="945"/>
    </location>
</feature>
<evidence type="ECO:0000256" key="7">
    <source>
        <dbReference type="ARBA" id="ARBA00047811"/>
    </source>
</evidence>
<dbReference type="GO" id="GO:0008353">
    <property type="term" value="F:RNA polymerase II CTD heptapeptide repeat kinase activity"/>
    <property type="evidence" value="ECO:0007669"/>
    <property type="project" value="UniProtKB-EC"/>
</dbReference>
<feature type="compositionally biased region" description="Basic and acidic residues" evidence="11">
    <location>
        <begin position="21"/>
        <end position="30"/>
    </location>
</feature>
<dbReference type="OrthoDB" id="204883at2759"/>
<proteinExistence type="inferred from homology"/>
<dbReference type="InterPro" id="IPR008271">
    <property type="entry name" value="Ser/Thr_kinase_AS"/>
</dbReference>
<feature type="compositionally biased region" description="Low complexity" evidence="11">
    <location>
        <begin position="317"/>
        <end position="333"/>
    </location>
</feature>
<feature type="compositionally biased region" description="Pro residues" evidence="11">
    <location>
        <begin position="290"/>
        <end position="304"/>
    </location>
</feature>
<dbReference type="FunFam" id="1.10.510.10:FF:000415">
    <property type="entry name" value="CMGC/CDK/CRK7 protein kinase, variant"/>
    <property type="match status" value="1"/>
</dbReference>
<dbReference type="Gene3D" id="1.10.510.10">
    <property type="entry name" value="Transferase(Phosphotransferase) domain 1"/>
    <property type="match status" value="1"/>
</dbReference>
<comment type="caution">
    <text evidence="13">The sequence shown here is derived from an EMBL/GenBank/DDBJ whole genome shotgun (WGS) entry which is preliminary data.</text>
</comment>
<evidence type="ECO:0000259" key="12">
    <source>
        <dbReference type="PROSITE" id="PS50011"/>
    </source>
</evidence>
<feature type="region of interest" description="Disordered" evidence="11">
    <location>
        <begin position="497"/>
        <end position="566"/>
    </location>
</feature>
<dbReference type="PANTHER" id="PTHR24056">
    <property type="entry name" value="CELL DIVISION PROTEIN KINASE"/>
    <property type="match status" value="1"/>
</dbReference>
<feature type="compositionally biased region" description="Polar residues" evidence="11">
    <location>
        <begin position="550"/>
        <end position="565"/>
    </location>
</feature>
<keyword evidence="14" id="KW-1185">Reference proteome</keyword>
<dbReference type="PROSITE" id="PS50011">
    <property type="entry name" value="PROTEIN_KINASE_DOM"/>
    <property type="match status" value="1"/>
</dbReference>
<keyword evidence="2" id="KW-0723">Serine/threonine-protein kinase</keyword>
<organism evidence="13 14">
    <name type="scientific">Paraglomus brasilianum</name>
    <dbReference type="NCBI Taxonomy" id="144538"/>
    <lineage>
        <taxon>Eukaryota</taxon>
        <taxon>Fungi</taxon>
        <taxon>Fungi incertae sedis</taxon>
        <taxon>Mucoromycota</taxon>
        <taxon>Glomeromycotina</taxon>
        <taxon>Glomeromycetes</taxon>
        <taxon>Paraglomerales</taxon>
        <taxon>Paraglomeraceae</taxon>
        <taxon>Paraglomus</taxon>
    </lineage>
</organism>
<dbReference type="SMART" id="SM00220">
    <property type="entry name" value="S_TKc"/>
    <property type="match status" value="1"/>
</dbReference>
<dbReference type="PANTHER" id="PTHR24056:SF546">
    <property type="entry name" value="CYCLIN-DEPENDENT KINASE 12"/>
    <property type="match status" value="1"/>
</dbReference>
<dbReference type="GO" id="GO:0030332">
    <property type="term" value="F:cyclin binding"/>
    <property type="evidence" value="ECO:0007669"/>
    <property type="project" value="TreeGrafter"/>
</dbReference>
<name>A0A9N9GQN2_9GLOM</name>
<dbReference type="InterPro" id="IPR000719">
    <property type="entry name" value="Prot_kinase_dom"/>
</dbReference>
<evidence type="ECO:0000256" key="6">
    <source>
        <dbReference type="ARBA" id="ARBA00022840"/>
    </source>
</evidence>
<feature type="compositionally biased region" description="Polar residues" evidence="11">
    <location>
        <begin position="200"/>
        <end position="289"/>
    </location>
</feature>
<feature type="compositionally biased region" description="Basic and acidic residues" evidence="11">
    <location>
        <begin position="74"/>
        <end position="112"/>
    </location>
</feature>
<dbReference type="EMBL" id="CAJVPI010001818">
    <property type="protein sequence ID" value="CAG8627667.1"/>
    <property type="molecule type" value="Genomic_DNA"/>
</dbReference>
<dbReference type="InterPro" id="IPR011009">
    <property type="entry name" value="Kinase-like_dom_sf"/>
</dbReference>
<protein>
    <submittedName>
        <fullName evidence="13">11246_t:CDS:1</fullName>
    </submittedName>
</protein>
<evidence type="ECO:0000256" key="5">
    <source>
        <dbReference type="ARBA" id="ARBA00022777"/>
    </source>
</evidence>